<evidence type="ECO:0000313" key="1">
    <source>
        <dbReference type="EMBL" id="KGJ94033.1"/>
    </source>
</evidence>
<dbReference type="PATRIC" id="fig|28229.4.peg.988"/>
<dbReference type="AlphaFoldDB" id="A0A099KWK5"/>
<name>A0A099KWK5_COLPS</name>
<accession>A0A099KWK5</accession>
<proteinExistence type="predicted"/>
<dbReference type="RefSeq" id="WP_033092766.1">
    <property type="nucleotide sequence ID" value="NZ_JQED01000007.1"/>
</dbReference>
<dbReference type="EMBL" id="JQED01000007">
    <property type="protein sequence ID" value="KGJ94033.1"/>
    <property type="molecule type" value="Genomic_DNA"/>
</dbReference>
<protein>
    <submittedName>
        <fullName evidence="1">Uncharacterized protein</fullName>
    </submittedName>
</protein>
<comment type="caution">
    <text evidence="1">The sequence shown here is derived from an EMBL/GenBank/DDBJ whole genome shotgun (WGS) entry which is preliminary data.</text>
</comment>
<sequence>MRKLLSSPVKMALNEAESASYQNALKHITEITLNLMAVKVENRPDDYYGWCVELIDVCRNRINMNLLEAEQLPSLKKLEQVLVLGASVSQFKMARIAPWPIFTTFIEQQASLHALDERLALLDYIQLLNDKSLADMTELERLAYAGKHTNQHCHTQYDFDVEWFSSTKGAKVFHTLLAEQPERFDMALSHIPVSGDVTPKQYHEFVRVYKQIFTDHTVDKDKGEKPPLAPATRLLAMKRPDQFIALTNLKIDTLCQGLSIAKFNAFDFENYWQDMIGTLRTFAWWHQAEPEDEKELQLWKARAILVDLFLFVDEDFAFTSNYLRIRDKKSNTADNSYKPNRRGRIKLTPEEIVDQALAEEGLPEYIQNKRDTILKQVKEGKSVEHVIGLIRAIFG</sequence>
<gene>
    <name evidence="1" type="ORF">ND2E_1966</name>
</gene>
<organism evidence="1 2">
    <name type="scientific">Colwellia psychrerythraea</name>
    <name type="common">Vibrio psychroerythus</name>
    <dbReference type="NCBI Taxonomy" id="28229"/>
    <lineage>
        <taxon>Bacteria</taxon>
        <taxon>Pseudomonadati</taxon>
        <taxon>Pseudomonadota</taxon>
        <taxon>Gammaproteobacteria</taxon>
        <taxon>Alteromonadales</taxon>
        <taxon>Colwelliaceae</taxon>
        <taxon>Colwellia</taxon>
    </lineage>
</organism>
<dbReference type="OrthoDB" id="6190762at2"/>
<evidence type="ECO:0000313" key="2">
    <source>
        <dbReference type="Proteomes" id="UP000029843"/>
    </source>
</evidence>
<dbReference type="Proteomes" id="UP000029843">
    <property type="component" value="Unassembled WGS sequence"/>
</dbReference>
<reference evidence="1 2" key="1">
    <citation type="submission" date="2014-08" db="EMBL/GenBank/DDBJ databases">
        <title>Genomic and Phenotypic Diversity of Colwellia psychrerythraea strains from Disparate Marine Basins.</title>
        <authorList>
            <person name="Techtmann S.M."/>
            <person name="Stelling S.C."/>
            <person name="Utturkar S.M."/>
            <person name="Alshibli N."/>
            <person name="Harris A."/>
            <person name="Brown S.D."/>
            <person name="Hazen T.C."/>
        </authorList>
    </citation>
    <scope>NUCLEOTIDE SEQUENCE [LARGE SCALE GENOMIC DNA]</scope>
    <source>
        <strain evidence="1 2">ND2E</strain>
    </source>
</reference>